<comment type="caution">
    <text evidence="9">The sequence shown here is derived from an EMBL/GenBank/DDBJ whole genome shotgun (WGS) entry which is preliminary data.</text>
</comment>
<feature type="binding site" evidence="7">
    <location>
        <position position="192"/>
    </location>
    <ligand>
        <name>chlorophyll a</name>
        <dbReference type="ChEBI" id="CHEBI:58416"/>
        <label>1</label>
    </ligand>
</feature>
<evidence type="ECO:0000256" key="3">
    <source>
        <dbReference type="ARBA" id="ARBA00005933"/>
    </source>
</evidence>
<feature type="binding site" description="axial binding residue" evidence="7">
    <location>
        <position position="86"/>
    </location>
    <ligand>
        <name>chlorophyll b</name>
        <dbReference type="ChEBI" id="CHEBI:61721"/>
        <label>1</label>
    </ligand>
    <ligandPart>
        <name>Mg</name>
        <dbReference type="ChEBI" id="CHEBI:25107"/>
    </ligandPart>
</feature>
<dbReference type="AlphaFoldDB" id="A0A8J2SMQ0"/>
<dbReference type="GO" id="GO:0016020">
    <property type="term" value="C:membrane"/>
    <property type="evidence" value="ECO:0007669"/>
    <property type="project" value="InterPro"/>
</dbReference>
<keyword evidence="5" id="KW-0602">Photosynthesis</keyword>
<evidence type="ECO:0008006" key="11">
    <source>
        <dbReference type="Google" id="ProtNLM"/>
    </source>
</evidence>
<dbReference type="GO" id="GO:0009765">
    <property type="term" value="P:photosynthesis, light harvesting"/>
    <property type="evidence" value="ECO:0007669"/>
    <property type="project" value="InterPro"/>
</dbReference>
<feature type="binding site" description="axial binding residue" evidence="7">
    <location>
        <position position="146"/>
    </location>
    <ligand>
        <name>chlorophyll b</name>
        <dbReference type="ChEBI" id="CHEBI:61721"/>
        <label>1</label>
    </ligand>
    <ligandPart>
        <name>Mg</name>
        <dbReference type="ChEBI" id="CHEBI:25107"/>
    </ligandPart>
</feature>
<keyword evidence="7" id="KW-0148">Chlorophyll</keyword>
<evidence type="ECO:0000256" key="4">
    <source>
        <dbReference type="ARBA" id="ARBA00022528"/>
    </source>
</evidence>
<feature type="binding site" evidence="7">
    <location>
        <position position="121"/>
    </location>
    <ligand>
        <name>chlorophyll a</name>
        <dbReference type="ChEBI" id="CHEBI:58416"/>
        <label>1</label>
    </ligand>
</feature>
<evidence type="ECO:0000256" key="2">
    <source>
        <dbReference type="ARBA" id="ARBA00004229"/>
    </source>
</evidence>
<dbReference type="Gene3D" id="1.10.3460.10">
    <property type="entry name" value="Chlorophyll a/b binding protein domain"/>
    <property type="match status" value="1"/>
</dbReference>
<keyword evidence="6" id="KW-0934">Plastid</keyword>
<evidence type="ECO:0000256" key="7">
    <source>
        <dbReference type="PIRSR" id="PIRSR601344-1"/>
    </source>
</evidence>
<evidence type="ECO:0000256" key="6">
    <source>
        <dbReference type="ARBA" id="ARBA00022640"/>
    </source>
</evidence>
<evidence type="ECO:0000313" key="10">
    <source>
        <dbReference type="Proteomes" id="UP000789595"/>
    </source>
</evidence>
<keyword evidence="7" id="KW-0157">Chromophore</keyword>
<dbReference type="GO" id="GO:0016168">
    <property type="term" value="F:chlorophyll binding"/>
    <property type="evidence" value="ECO:0007669"/>
    <property type="project" value="UniProtKB-KW"/>
</dbReference>
<keyword evidence="4" id="KW-0150">Chloroplast</keyword>
<dbReference type="Proteomes" id="UP000789595">
    <property type="component" value="Unassembled WGS sequence"/>
</dbReference>
<feature type="binding site" evidence="7">
    <location>
        <position position="84"/>
    </location>
    <ligand>
        <name>chlorophyll a</name>
        <dbReference type="ChEBI" id="CHEBI:58416"/>
        <label>1</label>
    </ligand>
</feature>
<keyword evidence="8" id="KW-0732">Signal</keyword>
<reference evidence="9" key="1">
    <citation type="submission" date="2021-11" db="EMBL/GenBank/DDBJ databases">
        <authorList>
            <consortium name="Genoscope - CEA"/>
            <person name="William W."/>
        </authorList>
    </citation>
    <scope>NUCLEOTIDE SEQUENCE</scope>
</reference>
<comment type="similarity">
    <text evidence="3">Belongs to the fucoxanthin chlorophyll protein family.</text>
</comment>
<evidence type="ECO:0000256" key="5">
    <source>
        <dbReference type="ARBA" id="ARBA00022531"/>
    </source>
</evidence>
<comment type="function">
    <text evidence="1">The light-harvesting complex (LHC) functions as a light receptor, it captures and delivers excitation energy to photosystems with which it is closely associated. Energy is transferred from the carotenoid and chlorophyll C (or B) to chlorophyll A and the photosynthetic reaction centers where it is used to synthesize ATP and reducing power.</text>
</comment>
<feature type="binding site" evidence="7">
    <location>
        <position position="187"/>
    </location>
    <ligand>
        <name>chlorophyll a</name>
        <dbReference type="ChEBI" id="CHEBI:58416"/>
        <label>1</label>
    </ligand>
</feature>
<dbReference type="InterPro" id="IPR001344">
    <property type="entry name" value="Chloro_AB-bd_pln"/>
</dbReference>
<keyword evidence="10" id="KW-1185">Reference proteome</keyword>
<organism evidence="9 10">
    <name type="scientific">Pelagomonas calceolata</name>
    <dbReference type="NCBI Taxonomy" id="35677"/>
    <lineage>
        <taxon>Eukaryota</taxon>
        <taxon>Sar</taxon>
        <taxon>Stramenopiles</taxon>
        <taxon>Ochrophyta</taxon>
        <taxon>Pelagophyceae</taxon>
        <taxon>Pelagomonadales</taxon>
        <taxon>Pelagomonadaceae</taxon>
        <taxon>Pelagomonas</taxon>
    </lineage>
</organism>
<dbReference type="SUPFAM" id="SSF103511">
    <property type="entry name" value="Chlorophyll a-b binding protein"/>
    <property type="match status" value="1"/>
</dbReference>
<dbReference type="PANTHER" id="PTHR21649">
    <property type="entry name" value="CHLOROPHYLL A/B BINDING PROTEIN"/>
    <property type="match status" value="1"/>
</dbReference>
<feature type="binding site" evidence="7">
    <location>
        <position position="190"/>
    </location>
    <ligand>
        <name>chlorophyll a</name>
        <dbReference type="ChEBI" id="CHEBI:58416"/>
        <label>1</label>
    </ligand>
</feature>
<dbReference type="Pfam" id="PF00504">
    <property type="entry name" value="Chloroa_b-bind"/>
    <property type="match status" value="1"/>
</dbReference>
<protein>
    <recommendedName>
        <fullName evidence="11">Plastid light harvesting protein</fullName>
    </recommendedName>
</protein>
<accession>A0A8J2SMQ0</accession>
<feature type="signal peptide" evidence="8">
    <location>
        <begin position="1"/>
        <end position="15"/>
    </location>
</feature>
<dbReference type="OrthoDB" id="193785at2759"/>
<proteinExistence type="inferred from homology"/>
<feature type="binding site" evidence="7">
    <location>
        <position position="81"/>
    </location>
    <ligand>
        <name>chlorophyll a</name>
        <dbReference type="ChEBI" id="CHEBI:58416"/>
        <label>1</label>
    </ligand>
</feature>
<feature type="chain" id="PRO_5035301375" description="Plastid light harvesting protein" evidence="8">
    <location>
        <begin position="16"/>
        <end position="235"/>
    </location>
</feature>
<dbReference type="EMBL" id="CAKKNE010000003">
    <property type="protein sequence ID" value="CAH0370786.1"/>
    <property type="molecule type" value="Genomic_DNA"/>
</dbReference>
<evidence type="ECO:0000313" key="9">
    <source>
        <dbReference type="EMBL" id="CAH0370786.1"/>
    </source>
</evidence>
<dbReference type="InterPro" id="IPR022796">
    <property type="entry name" value="Chloroa_b-bind"/>
</dbReference>
<gene>
    <name evidence="9" type="ORF">PECAL_3P06940</name>
</gene>
<name>A0A8J2SMQ0_9STRA</name>
<sequence>MQLISTLALATSAAALVAPAAPKASTKLDVATLKNPSSTEFAYGLPGNEIPGVPSSRFDFDPLGFAERASPAEMVKYREAELKHGRVAMLAITGMLFAEVWHPMLYAPSNVPAIFAFQGTLQQSSILAPVLLAIGAVETASFPGWEPTDFKMKDGYVPGSYANIEGLSPWTKDKLSPEEYLRKEVVELNNGRLAMLACIGLWAQELVQHGQPVMFTLLEKVATYEIPALFQEFHQ</sequence>
<dbReference type="GO" id="GO:0009507">
    <property type="term" value="C:chloroplast"/>
    <property type="evidence" value="ECO:0007669"/>
    <property type="project" value="UniProtKB-SubCell"/>
</dbReference>
<evidence type="ECO:0000256" key="8">
    <source>
        <dbReference type="SAM" id="SignalP"/>
    </source>
</evidence>
<feature type="binding site" evidence="7">
    <location>
        <position position="204"/>
    </location>
    <ligand>
        <name>chlorophyll a</name>
        <dbReference type="ChEBI" id="CHEBI:58416"/>
        <label>1</label>
    </ligand>
</feature>
<comment type="subcellular location">
    <subcellularLocation>
        <location evidence="2">Plastid</location>
        <location evidence="2">Chloroplast</location>
    </subcellularLocation>
</comment>
<evidence type="ECO:0000256" key="1">
    <source>
        <dbReference type="ARBA" id="ARBA00004022"/>
    </source>
</evidence>